<feature type="domain" description="Tripartite ATP-independent periplasmic transporters DctQ component" evidence="11">
    <location>
        <begin position="37"/>
        <end position="165"/>
    </location>
</feature>
<dbReference type="GO" id="GO:0015740">
    <property type="term" value="P:C4-dicarboxylate transport"/>
    <property type="evidence" value="ECO:0007669"/>
    <property type="project" value="TreeGrafter"/>
</dbReference>
<dbReference type="RefSeq" id="WP_179645667.1">
    <property type="nucleotide sequence ID" value="NZ_BAAAYY010000014.1"/>
</dbReference>
<dbReference type="EMBL" id="JACCCC010000001">
    <property type="protein sequence ID" value="NYE50137.1"/>
    <property type="molecule type" value="Genomic_DNA"/>
</dbReference>
<dbReference type="GO" id="GO:0005886">
    <property type="term" value="C:plasma membrane"/>
    <property type="evidence" value="ECO:0007669"/>
    <property type="project" value="UniProtKB-SubCell"/>
</dbReference>
<evidence type="ECO:0000256" key="6">
    <source>
        <dbReference type="ARBA" id="ARBA00022989"/>
    </source>
</evidence>
<comment type="caution">
    <text evidence="12">The sequence shown here is derived from an EMBL/GenBank/DDBJ whole genome shotgun (WGS) entry which is preliminary data.</text>
</comment>
<evidence type="ECO:0000259" key="11">
    <source>
        <dbReference type="Pfam" id="PF04290"/>
    </source>
</evidence>
<comment type="subcellular location">
    <subcellularLocation>
        <location evidence="1">Cell inner membrane</location>
        <topology evidence="1">Multi-pass membrane protein</topology>
    </subcellularLocation>
</comment>
<keyword evidence="6 10" id="KW-1133">Transmembrane helix</keyword>
<keyword evidence="7 10" id="KW-0472">Membrane</keyword>
<dbReference type="InterPro" id="IPR055348">
    <property type="entry name" value="DctQ"/>
</dbReference>
<reference evidence="12 13" key="1">
    <citation type="submission" date="2020-07" db="EMBL/GenBank/DDBJ databases">
        <title>Sequencing the genomes of 1000 actinobacteria strains.</title>
        <authorList>
            <person name="Klenk H.-P."/>
        </authorList>
    </citation>
    <scope>NUCLEOTIDE SEQUENCE [LARGE SCALE GENOMIC DNA]</scope>
    <source>
        <strain evidence="12 13">CXB654</strain>
    </source>
</reference>
<keyword evidence="5 10" id="KW-0812">Transmembrane</keyword>
<keyword evidence="4" id="KW-0997">Cell inner membrane</keyword>
<dbReference type="Pfam" id="PF04290">
    <property type="entry name" value="DctQ"/>
    <property type="match status" value="1"/>
</dbReference>
<sequence>MPDSTPPVHAAARIYRRGLKVLDLATDALALTGLVVLVLVVTWQVFSRYVLGSTPGWSSETALLLLGWIAFLGIAKGIRDGSHIALGFLVDRFPGALHAVVGRLAPALMLVFGVYLVVQGSEFTRLMANSTLPATGLPTSVQYAVMPVAGVLITLYSALQLFGLLPQAAAETTTGDGPDAAGSDGDADPDGNEKHR</sequence>
<accession>A0A852U3G9</accession>
<dbReference type="AlphaFoldDB" id="A0A852U3G9"/>
<evidence type="ECO:0000256" key="4">
    <source>
        <dbReference type="ARBA" id="ARBA00022519"/>
    </source>
</evidence>
<comment type="similarity">
    <text evidence="8">Belongs to the TRAP transporter small permease family.</text>
</comment>
<feature type="transmembrane region" description="Helical" evidence="10">
    <location>
        <begin position="57"/>
        <end position="75"/>
    </location>
</feature>
<feature type="transmembrane region" description="Helical" evidence="10">
    <location>
        <begin position="21"/>
        <end position="45"/>
    </location>
</feature>
<feature type="transmembrane region" description="Helical" evidence="10">
    <location>
        <begin position="96"/>
        <end position="118"/>
    </location>
</feature>
<evidence type="ECO:0000256" key="8">
    <source>
        <dbReference type="ARBA" id="ARBA00038436"/>
    </source>
</evidence>
<keyword evidence="2" id="KW-0813">Transport</keyword>
<evidence type="ECO:0000256" key="2">
    <source>
        <dbReference type="ARBA" id="ARBA00022448"/>
    </source>
</evidence>
<dbReference type="Proteomes" id="UP000589036">
    <property type="component" value="Unassembled WGS sequence"/>
</dbReference>
<feature type="region of interest" description="Disordered" evidence="9">
    <location>
        <begin position="171"/>
        <end position="196"/>
    </location>
</feature>
<organism evidence="12 13">
    <name type="scientific">Spinactinospora alkalitolerans</name>
    <dbReference type="NCBI Taxonomy" id="687207"/>
    <lineage>
        <taxon>Bacteria</taxon>
        <taxon>Bacillati</taxon>
        <taxon>Actinomycetota</taxon>
        <taxon>Actinomycetes</taxon>
        <taxon>Streptosporangiales</taxon>
        <taxon>Nocardiopsidaceae</taxon>
        <taxon>Spinactinospora</taxon>
    </lineage>
</organism>
<gene>
    <name evidence="12" type="ORF">HDA32_005257</name>
</gene>
<feature type="compositionally biased region" description="Low complexity" evidence="9">
    <location>
        <begin position="171"/>
        <end position="184"/>
    </location>
</feature>
<evidence type="ECO:0000313" key="12">
    <source>
        <dbReference type="EMBL" id="NYE50137.1"/>
    </source>
</evidence>
<evidence type="ECO:0000256" key="5">
    <source>
        <dbReference type="ARBA" id="ARBA00022692"/>
    </source>
</evidence>
<evidence type="ECO:0000256" key="7">
    <source>
        <dbReference type="ARBA" id="ARBA00023136"/>
    </source>
</evidence>
<evidence type="ECO:0000256" key="9">
    <source>
        <dbReference type="SAM" id="MobiDB-lite"/>
    </source>
</evidence>
<evidence type="ECO:0000313" key="13">
    <source>
        <dbReference type="Proteomes" id="UP000589036"/>
    </source>
</evidence>
<dbReference type="PANTHER" id="PTHR35011">
    <property type="entry name" value="2,3-DIKETO-L-GULONATE TRAP TRANSPORTER SMALL PERMEASE PROTEIN YIAM"/>
    <property type="match status" value="1"/>
</dbReference>
<evidence type="ECO:0000256" key="3">
    <source>
        <dbReference type="ARBA" id="ARBA00022475"/>
    </source>
</evidence>
<evidence type="ECO:0000256" key="10">
    <source>
        <dbReference type="SAM" id="Phobius"/>
    </source>
</evidence>
<proteinExistence type="inferred from homology"/>
<keyword evidence="13" id="KW-1185">Reference proteome</keyword>
<dbReference type="GO" id="GO:0022857">
    <property type="term" value="F:transmembrane transporter activity"/>
    <property type="evidence" value="ECO:0007669"/>
    <property type="project" value="TreeGrafter"/>
</dbReference>
<keyword evidence="3" id="KW-1003">Cell membrane</keyword>
<dbReference type="PANTHER" id="PTHR35011:SF11">
    <property type="entry name" value="TRAP TRANSPORTER SMALL PERMEASE PROTEIN"/>
    <property type="match status" value="1"/>
</dbReference>
<feature type="transmembrane region" description="Helical" evidence="10">
    <location>
        <begin position="141"/>
        <end position="159"/>
    </location>
</feature>
<name>A0A852U3G9_9ACTN</name>
<dbReference type="InterPro" id="IPR007387">
    <property type="entry name" value="TRAP_DctQ"/>
</dbReference>
<protein>
    <submittedName>
        <fullName evidence="12">TRAP-type C4-dicarboxylate transport system permease small subunit</fullName>
    </submittedName>
</protein>
<evidence type="ECO:0000256" key="1">
    <source>
        <dbReference type="ARBA" id="ARBA00004429"/>
    </source>
</evidence>